<evidence type="ECO:0000313" key="2">
    <source>
        <dbReference type="EMBL" id="SPP99789.1"/>
    </source>
</evidence>
<sequence>MYGYNNYLSKGDDVMDVLYLAITAGLFVLTGLFMRLLEKV</sequence>
<keyword evidence="3" id="KW-1185">Reference proteome</keyword>
<gene>
    <name evidence="2" type="ORF">NBG4_1180005</name>
</gene>
<dbReference type="AlphaFoldDB" id="A0A2U3QEN8"/>
<proteinExistence type="predicted"/>
<protein>
    <submittedName>
        <fullName evidence="2">Uncharacterized protein</fullName>
    </submittedName>
</protein>
<dbReference type="EMBL" id="OUUY01000022">
    <property type="protein sequence ID" value="SPP99789.1"/>
    <property type="molecule type" value="Genomic_DNA"/>
</dbReference>
<accession>A0A2U3QEN8</accession>
<keyword evidence="1" id="KW-1133">Transmembrane helix</keyword>
<organism evidence="2 3">
    <name type="scientific">Candidatus Sulfobium mesophilum</name>
    <dbReference type="NCBI Taxonomy" id="2016548"/>
    <lineage>
        <taxon>Bacteria</taxon>
        <taxon>Pseudomonadati</taxon>
        <taxon>Nitrospirota</taxon>
        <taxon>Nitrospiria</taxon>
        <taxon>Nitrospirales</taxon>
        <taxon>Nitrospiraceae</taxon>
        <taxon>Candidatus Sulfobium</taxon>
    </lineage>
</organism>
<keyword evidence="1" id="KW-0812">Transmembrane</keyword>
<reference evidence="3" key="1">
    <citation type="submission" date="2018-03" db="EMBL/GenBank/DDBJ databases">
        <authorList>
            <person name="Zecchin S."/>
        </authorList>
    </citation>
    <scope>NUCLEOTIDE SEQUENCE [LARGE SCALE GENOMIC DNA]</scope>
</reference>
<feature type="transmembrane region" description="Helical" evidence="1">
    <location>
        <begin position="17"/>
        <end position="37"/>
    </location>
</feature>
<evidence type="ECO:0000256" key="1">
    <source>
        <dbReference type="SAM" id="Phobius"/>
    </source>
</evidence>
<evidence type="ECO:0000313" key="3">
    <source>
        <dbReference type="Proteomes" id="UP000245125"/>
    </source>
</evidence>
<dbReference type="Proteomes" id="UP000245125">
    <property type="component" value="Unassembled WGS sequence"/>
</dbReference>
<keyword evidence="1" id="KW-0472">Membrane</keyword>
<name>A0A2U3QEN8_9BACT</name>